<dbReference type="PROSITE" id="PS51273">
    <property type="entry name" value="GATASE_TYPE_1"/>
    <property type="match status" value="1"/>
</dbReference>
<sequence>MVSRCGLYMSRCIVFQSSPQQLVVRSFPTPNRGGRLSCFNALSEVGSSGPRVWSEGGGLLRLRKEFGCITTNSRYTFAGSRGFCSRSTAAMEGNGVVEDRASFASSSPEERNVRGGRYCVLLTGHASDYTERIYGGYSKLFIKLLGDPQDTWDVYPVVEGIFPSDEDLEKYDGFVVTGSRHDAHADEPWILKLCALLQSIHEKKRKMLGICFGHQVVSRALGGKTGRAEVGWEVGVRKIQLTDAMFAKPYAVGLPRVIRVYEVHRDQVKEIPPGGELLGSSERTAIEMFSVGDHVLAIQGHPEFTEDVVANLIDSRLEAGVLKEKEAKEGKESMKEGPEDREIVQRMCKAFLKGAGL</sequence>
<dbReference type="Gene3D" id="3.40.50.880">
    <property type="match status" value="1"/>
</dbReference>
<dbReference type="InterPro" id="IPR044992">
    <property type="entry name" value="ChyE-like"/>
</dbReference>
<dbReference type="EMBL" id="JBJQOH010000007">
    <property type="protein sequence ID" value="KAL3680021.1"/>
    <property type="molecule type" value="Genomic_DNA"/>
</dbReference>
<dbReference type="PANTHER" id="PTHR42695:SF5">
    <property type="entry name" value="GLUTAMINE AMIDOTRANSFERASE YLR126C-RELATED"/>
    <property type="match status" value="1"/>
</dbReference>
<evidence type="ECO:0000313" key="4">
    <source>
        <dbReference type="Proteomes" id="UP001633002"/>
    </source>
</evidence>
<name>A0ABD3GQB2_9MARC</name>
<dbReference type="InterPro" id="IPR029062">
    <property type="entry name" value="Class_I_gatase-like"/>
</dbReference>
<dbReference type="Proteomes" id="UP001633002">
    <property type="component" value="Unassembled WGS sequence"/>
</dbReference>
<comment type="caution">
    <text evidence="3">The sequence shown here is derived from an EMBL/GenBank/DDBJ whole genome shotgun (WGS) entry which is preliminary data.</text>
</comment>
<organism evidence="3 4">
    <name type="scientific">Riccia sorocarpa</name>
    <dbReference type="NCBI Taxonomy" id="122646"/>
    <lineage>
        <taxon>Eukaryota</taxon>
        <taxon>Viridiplantae</taxon>
        <taxon>Streptophyta</taxon>
        <taxon>Embryophyta</taxon>
        <taxon>Marchantiophyta</taxon>
        <taxon>Marchantiopsida</taxon>
        <taxon>Marchantiidae</taxon>
        <taxon>Marchantiales</taxon>
        <taxon>Ricciaceae</taxon>
        <taxon>Riccia</taxon>
    </lineage>
</organism>
<dbReference type="Pfam" id="PF00117">
    <property type="entry name" value="GATase"/>
    <property type="match status" value="1"/>
</dbReference>
<accession>A0ABD3GQB2</accession>
<dbReference type="PANTHER" id="PTHR42695">
    <property type="entry name" value="GLUTAMINE AMIDOTRANSFERASE YLR126C-RELATED"/>
    <property type="match status" value="1"/>
</dbReference>
<reference evidence="3 4" key="1">
    <citation type="submission" date="2024-09" db="EMBL/GenBank/DDBJ databases">
        <title>Chromosome-scale assembly of Riccia sorocarpa.</title>
        <authorList>
            <person name="Paukszto L."/>
        </authorList>
    </citation>
    <scope>NUCLEOTIDE SEQUENCE [LARGE SCALE GENOMIC DNA]</scope>
    <source>
        <strain evidence="3">LP-2024</strain>
        <tissue evidence="3">Aerial parts of the thallus</tissue>
    </source>
</reference>
<evidence type="ECO:0000313" key="3">
    <source>
        <dbReference type="EMBL" id="KAL3680021.1"/>
    </source>
</evidence>
<feature type="domain" description="Glutamine amidotransferase" evidence="2">
    <location>
        <begin position="168"/>
        <end position="306"/>
    </location>
</feature>
<comment type="similarity">
    <text evidence="1">Belongs to the peptidase C26 family.</text>
</comment>
<keyword evidence="4" id="KW-1185">Reference proteome</keyword>
<dbReference type="CDD" id="cd01741">
    <property type="entry name" value="GATase1_1"/>
    <property type="match status" value="1"/>
</dbReference>
<dbReference type="SUPFAM" id="SSF52317">
    <property type="entry name" value="Class I glutamine amidotransferase-like"/>
    <property type="match status" value="1"/>
</dbReference>
<dbReference type="AlphaFoldDB" id="A0ABD3GQB2"/>
<evidence type="ECO:0000256" key="1">
    <source>
        <dbReference type="ARBA" id="ARBA00011083"/>
    </source>
</evidence>
<proteinExistence type="inferred from homology"/>
<dbReference type="InterPro" id="IPR017926">
    <property type="entry name" value="GATASE"/>
</dbReference>
<protein>
    <recommendedName>
        <fullName evidence="2">Glutamine amidotransferase domain-containing protein</fullName>
    </recommendedName>
</protein>
<gene>
    <name evidence="3" type="ORF">R1sor_022977</name>
</gene>
<evidence type="ECO:0000259" key="2">
    <source>
        <dbReference type="Pfam" id="PF00117"/>
    </source>
</evidence>